<proteinExistence type="predicted"/>
<gene>
    <name evidence="1" type="ORF">D5F11_021570</name>
</gene>
<organism evidence="1 2">
    <name type="scientific">Siminovitchia terrae</name>
    <name type="common">Bacillus terrae</name>
    <dbReference type="NCBI Taxonomy" id="1914933"/>
    <lineage>
        <taxon>Bacteria</taxon>
        <taxon>Bacillati</taxon>
        <taxon>Bacillota</taxon>
        <taxon>Bacilli</taxon>
        <taxon>Bacillales</taxon>
        <taxon>Bacillaceae</taxon>
        <taxon>Siminovitchia</taxon>
    </lineage>
</organism>
<dbReference type="OrthoDB" id="2455520at2"/>
<name>A0A429X2H6_SIMTE</name>
<sequence>MSITLESENRSIGKLEGHYLRNKAGQTYLACEDMNFIWTRQQVKDFRILWEEGINLDELSRYFQRSQEEILILALDLGVKNKIKPRDGGLIGEMPFL</sequence>
<dbReference type="EMBL" id="QYTW02000030">
    <property type="protein sequence ID" value="RST57652.1"/>
    <property type="molecule type" value="Genomic_DNA"/>
</dbReference>
<evidence type="ECO:0000313" key="2">
    <source>
        <dbReference type="Proteomes" id="UP000287296"/>
    </source>
</evidence>
<protein>
    <submittedName>
        <fullName evidence="1">Uncharacterized protein</fullName>
    </submittedName>
</protein>
<accession>A0A429X2H6</accession>
<comment type="caution">
    <text evidence="1">The sequence shown here is derived from an EMBL/GenBank/DDBJ whole genome shotgun (WGS) entry which is preliminary data.</text>
</comment>
<dbReference type="Proteomes" id="UP000287296">
    <property type="component" value="Unassembled WGS sequence"/>
</dbReference>
<dbReference type="AlphaFoldDB" id="A0A429X2H6"/>
<reference evidence="1 2" key="1">
    <citation type="submission" date="2018-12" db="EMBL/GenBank/DDBJ databases">
        <authorList>
            <person name="Sun L."/>
            <person name="Chen Z."/>
        </authorList>
    </citation>
    <scope>NUCLEOTIDE SEQUENCE [LARGE SCALE GENOMIC DNA]</scope>
    <source>
        <strain evidence="1 2">LMG 29736</strain>
    </source>
</reference>
<dbReference type="RefSeq" id="WP_120118302.1">
    <property type="nucleotide sequence ID" value="NZ_QYTW02000030.1"/>
</dbReference>
<evidence type="ECO:0000313" key="1">
    <source>
        <dbReference type="EMBL" id="RST57652.1"/>
    </source>
</evidence>